<organism evidence="9 10">
    <name type="scientific">Acinonyx jubatus</name>
    <name type="common">Cheetah</name>
    <dbReference type="NCBI Taxonomy" id="32536"/>
    <lineage>
        <taxon>Eukaryota</taxon>
        <taxon>Metazoa</taxon>
        <taxon>Chordata</taxon>
        <taxon>Craniata</taxon>
        <taxon>Vertebrata</taxon>
        <taxon>Euteleostomi</taxon>
        <taxon>Mammalia</taxon>
        <taxon>Eutheria</taxon>
        <taxon>Laurasiatheria</taxon>
        <taxon>Carnivora</taxon>
        <taxon>Feliformia</taxon>
        <taxon>Felidae</taxon>
        <taxon>Felinae</taxon>
        <taxon>Acinonyx</taxon>
    </lineage>
</organism>
<feature type="region of interest" description="Disordered" evidence="7">
    <location>
        <begin position="117"/>
        <end position="185"/>
    </location>
</feature>
<dbReference type="InterPro" id="IPR055093">
    <property type="entry name" value="EPS8_2nd"/>
</dbReference>
<dbReference type="InterPro" id="IPR013625">
    <property type="entry name" value="PTB"/>
</dbReference>
<keyword evidence="9" id="KW-1185">Reference proteome</keyword>
<dbReference type="InterPro" id="IPR011993">
    <property type="entry name" value="PH-like_dom_sf"/>
</dbReference>
<evidence type="ECO:0000259" key="8">
    <source>
        <dbReference type="PROSITE" id="PS50002"/>
    </source>
</evidence>
<dbReference type="Gene3D" id="1.10.150.50">
    <property type="entry name" value="Transcription Factor, Ets-1"/>
    <property type="match status" value="1"/>
</dbReference>
<feature type="region of interest" description="Disordered" evidence="7">
    <location>
        <begin position="379"/>
        <end position="412"/>
    </location>
</feature>
<dbReference type="SMART" id="SM00326">
    <property type="entry name" value="SH3"/>
    <property type="match status" value="1"/>
</dbReference>
<dbReference type="InterPro" id="IPR041418">
    <property type="entry name" value="SAM_3"/>
</dbReference>
<dbReference type="Gene3D" id="2.30.30.40">
    <property type="entry name" value="SH3 Domains"/>
    <property type="match status" value="1"/>
</dbReference>
<dbReference type="PANTHER" id="PTHR12287">
    <property type="entry name" value="EPIDERMAL GROWTH FACTOR RECEPTOR KINASE SUBSTRATE EPS8-RELATED PROTEIN"/>
    <property type="match status" value="1"/>
</dbReference>
<dbReference type="Gene3D" id="2.30.29.30">
    <property type="entry name" value="Pleckstrin-homology domain (PH domain)/Phosphotyrosine-binding domain (PTB)"/>
    <property type="match status" value="1"/>
</dbReference>
<name>A0ABM3NGW2_ACIJB</name>
<dbReference type="GeneID" id="106988901"/>
<dbReference type="PANTHER" id="PTHR12287:SF20">
    <property type="entry name" value="EPIDERMAL GROWTH FACTOR RECEPTOR KINASE SUBSTRATE 8-LIKE PROTEIN 2"/>
    <property type="match status" value="1"/>
</dbReference>
<comment type="subcellular location">
    <subcellularLocation>
        <location evidence="1">Cytoplasm</location>
    </subcellularLocation>
</comment>
<proteinExistence type="inferred from homology"/>
<comment type="similarity">
    <text evidence="2">Belongs to the EPS8 family.</text>
</comment>
<dbReference type="CDD" id="cd01210">
    <property type="entry name" value="PTB_EPS8"/>
    <property type="match status" value="1"/>
</dbReference>
<feature type="domain" description="SH3" evidence="8">
    <location>
        <begin position="432"/>
        <end position="491"/>
    </location>
</feature>
<evidence type="ECO:0000256" key="7">
    <source>
        <dbReference type="SAM" id="MobiDB-lite"/>
    </source>
</evidence>
<dbReference type="InterPro" id="IPR036028">
    <property type="entry name" value="SH3-like_dom_sf"/>
</dbReference>
<feature type="compositionally biased region" description="Basic residues" evidence="7">
    <location>
        <begin position="117"/>
        <end position="133"/>
    </location>
</feature>
<evidence type="ECO:0000313" key="10">
    <source>
        <dbReference type="RefSeq" id="XP_053058670.1"/>
    </source>
</evidence>
<dbReference type="Pfam" id="PF18016">
    <property type="entry name" value="SAM_3"/>
    <property type="match status" value="1"/>
</dbReference>
<dbReference type="Proteomes" id="UP001652583">
    <property type="component" value="Chromosome D1"/>
</dbReference>
<evidence type="ECO:0000256" key="2">
    <source>
        <dbReference type="ARBA" id="ARBA00006197"/>
    </source>
</evidence>
<dbReference type="InterPro" id="IPR039801">
    <property type="entry name" value="EPS8-like"/>
</dbReference>
<keyword evidence="5" id="KW-0597">Phosphoprotein</keyword>
<dbReference type="Pfam" id="PF08416">
    <property type="entry name" value="PTB"/>
    <property type="match status" value="1"/>
</dbReference>
<evidence type="ECO:0000313" key="9">
    <source>
        <dbReference type="Proteomes" id="UP001652583"/>
    </source>
</evidence>
<evidence type="ECO:0000256" key="6">
    <source>
        <dbReference type="PROSITE-ProRule" id="PRU00192"/>
    </source>
</evidence>
<evidence type="ECO:0000256" key="4">
    <source>
        <dbReference type="ARBA" id="ARBA00022490"/>
    </source>
</evidence>
<dbReference type="Pfam" id="PF22975">
    <property type="entry name" value="EPS8_2nd"/>
    <property type="match status" value="1"/>
</dbReference>
<dbReference type="CDD" id="cd11764">
    <property type="entry name" value="SH3_Eps8"/>
    <property type="match status" value="1"/>
</dbReference>
<evidence type="ECO:0000256" key="3">
    <source>
        <dbReference type="ARBA" id="ARBA00022443"/>
    </source>
</evidence>
<accession>A0ABM3NGW2</accession>
<dbReference type="Pfam" id="PF00018">
    <property type="entry name" value="SH3_1"/>
    <property type="match status" value="1"/>
</dbReference>
<dbReference type="PROSITE" id="PS50002">
    <property type="entry name" value="SH3"/>
    <property type="match status" value="1"/>
</dbReference>
<dbReference type="InterPro" id="IPR013761">
    <property type="entry name" value="SAM/pointed_sf"/>
</dbReference>
<dbReference type="InterPro" id="IPR035462">
    <property type="entry name" value="Eps8_SH3"/>
</dbReference>
<dbReference type="InterPro" id="IPR001452">
    <property type="entry name" value="SH3_domain"/>
</dbReference>
<dbReference type="CDD" id="cd09540">
    <property type="entry name" value="SAM_EPS8-like"/>
    <property type="match status" value="1"/>
</dbReference>
<evidence type="ECO:0000256" key="1">
    <source>
        <dbReference type="ARBA" id="ARBA00004496"/>
    </source>
</evidence>
<keyword evidence="4" id="KW-0963">Cytoplasm</keyword>
<gene>
    <name evidence="10" type="primary">EPS8L2</name>
</gene>
<dbReference type="RefSeq" id="XP_053058670.1">
    <property type="nucleotide sequence ID" value="XM_053202695.1"/>
</dbReference>
<evidence type="ECO:0000256" key="5">
    <source>
        <dbReference type="ARBA" id="ARBA00022553"/>
    </source>
</evidence>
<sequence length="654" mass="73895">MDKSEAIASVEDAIRKLVQLSSKEKVWTQEMLLQVNDQSLRLLDVESQEELENFPLPTVRHSQTVLDQLRYPSVLLLVCQDSEQSKPDIHFFYCDEVEAELVHEDIESALADSRLGKKMRPQTLKGHREKIRQRQSVLPAPKGPAPIPFQRHGGDSPSSKNRVGPPVPLSEPSFRRRESQDEEPRAVLAQKIEKETQILNCALDDIEWFVARLQKAAEAFKQLNQRKRGKKKGKKGPAEGVLTLRARPPSEAEFVDCFQKIKLAINLLAKLQKHIQNPSAAELVHFLFGPLDLIVSTCGGPDIACSVTSPMLSRDAVGFLRGHLVPKETTLWESLGETWTRPRSEWPREPQVPLYVPKFHSGWEPPLDVLQEAPWEVEGLASGPDDEPTPVSRLSFRNSPKHSLGPEPTPPVDVLPPASSPHAHRGYEPAPAMAKYVRILYDFTARNANELSVLKDEVLEVLEDGHQWWKLRNRSGQAGYVPCSILDETRLEDVPPEQASLKYWGPASPTHKLPPSFAGNKEELIHHMDEVNDELIKKISNIKTQPQRHFRVERSQPVGLPLTYESEPHEVRAWLEAKAFSPRIVENLGILTGPQLFSLNKEELKKVCGEEGIRVYSQLTVQKAVLEKQQGGSELEELMSRFHSKTQRRVEEDS</sequence>
<protein>
    <submittedName>
        <fullName evidence="10">Epidermal growth factor receptor kinase substrate 8-like protein 2 isoform X3</fullName>
    </submittedName>
</protein>
<reference evidence="10" key="1">
    <citation type="submission" date="2025-08" db="UniProtKB">
        <authorList>
            <consortium name="RefSeq"/>
        </authorList>
    </citation>
    <scope>IDENTIFICATION</scope>
    <source>
        <tissue evidence="10">Blood</tissue>
    </source>
</reference>
<dbReference type="SUPFAM" id="SSF50044">
    <property type="entry name" value="SH3-domain"/>
    <property type="match status" value="1"/>
</dbReference>
<dbReference type="SUPFAM" id="SSF50729">
    <property type="entry name" value="PH domain-like"/>
    <property type="match status" value="1"/>
</dbReference>
<dbReference type="InterPro" id="IPR033928">
    <property type="entry name" value="EPS8_PTB"/>
</dbReference>
<keyword evidence="3 6" id="KW-0728">SH3 domain</keyword>
<feature type="compositionally biased region" description="Basic and acidic residues" evidence="7">
    <location>
        <begin position="173"/>
        <end position="185"/>
    </location>
</feature>